<keyword evidence="5 7" id="KW-0472">Membrane</keyword>
<feature type="transmembrane region" description="Helical" evidence="7">
    <location>
        <begin position="355"/>
        <end position="373"/>
    </location>
</feature>
<evidence type="ECO:0000256" key="1">
    <source>
        <dbReference type="ARBA" id="ARBA00004651"/>
    </source>
</evidence>
<evidence type="ECO:0000256" key="7">
    <source>
        <dbReference type="SAM" id="Phobius"/>
    </source>
</evidence>
<dbReference type="PANTHER" id="PTHR30572:SF4">
    <property type="entry name" value="ABC TRANSPORTER PERMEASE YTRF"/>
    <property type="match status" value="1"/>
</dbReference>
<dbReference type="AlphaFoldDB" id="A0A6J4VXT4"/>
<evidence type="ECO:0000256" key="3">
    <source>
        <dbReference type="ARBA" id="ARBA00022692"/>
    </source>
</evidence>
<feature type="domain" description="ABC3 transporter permease C-terminal" evidence="8">
    <location>
        <begin position="260"/>
        <end position="377"/>
    </location>
</feature>
<comment type="subcellular location">
    <subcellularLocation>
        <location evidence="1">Cell membrane</location>
        <topology evidence="1">Multi-pass membrane protein</topology>
    </subcellularLocation>
</comment>
<keyword evidence="3 7" id="KW-0812">Transmembrane</keyword>
<dbReference type="EMBL" id="CADCWN010000361">
    <property type="protein sequence ID" value="CAA9588905.1"/>
    <property type="molecule type" value="Genomic_DNA"/>
</dbReference>
<dbReference type="Pfam" id="PF12704">
    <property type="entry name" value="MacB_PCD"/>
    <property type="match status" value="2"/>
</dbReference>
<feature type="transmembrane region" description="Helical" evidence="7">
    <location>
        <begin position="653"/>
        <end position="678"/>
    </location>
</feature>
<dbReference type="GO" id="GO:0005886">
    <property type="term" value="C:plasma membrane"/>
    <property type="evidence" value="ECO:0007669"/>
    <property type="project" value="UniProtKB-SubCell"/>
</dbReference>
<feature type="transmembrane region" description="Helical" evidence="7">
    <location>
        <begin position="301"/>
        <end position="319"/>
    </location>
</feature>
<sequence>MPILLLKTFRDLRHRTLRSFLTLLGITIGVAGVVAISYTARNLAAAQGAVYAAASQADISVGTGDLSPTIRNVLERLPNVALVEPRVYNFTRTATDLDATRWVDLRLIGVGDFGQMQINRVELLEGRFPGTGEIALDASARNLLDVRLGDTIFTRARAADRPVARRLVGFTRTPAALDAAILNQATGYAPIADARKAAGLVGDNRLLIRLEAPDEAGATAGRIGRILGGRGVPVSFITIRDPENAEGRRELATVLLLLTAFSALGVVLSGFLVGNTVAAIMAEEMRQVGTMKALGAGRARLIRAYLLPATLLGTGGVVIGLPVGIGGGGALGTFLAGLLGLRLPPPNLATREPLLALAVGLGVPIVAAVIPAWRGAGTPVSALVRSYGVAAADGRRALDRLLQPVGRVSALALMALRAGGRRPARTTITVLVIAISAAAFLATQTLNSSVRGTVDALYGVYAADAYLSVGAATTVRYADDLGRLPDVARAEAWARTGGFIGPLGVDVWGVPTDTELYRYRLVAGRWYSGQPRELVVTTDLARDLGLVPDQIIEVDIGAERRPFTIAGIIDDESTYLGSTASGKLFMTVADVSGMTRYGDRANLFALALERREPTEVDAALTRIEYATRGLSTSAYAAYSDKASTLQAVRILDLLLRAMVTIIGLVGAAGITNTLILNVTERRREIGIMRAIGARSGHLLQLLLVEGLALGLLGLALGFALGLALARALVELTGASLFRLDFRLTPATLVATAALALGLALVASVGPGLLAARLRPIEALRYE</sequence>
<proteinExistence type="inferred from homology"/>
<feature type="transmembrane region" description="Helical" evidence="7">
    <location>
        <begin position="325"/>
        <end position="343"/>
    </location>
</feature>
<feature type="transmembrane region" description="Helical" evidence="7">
    <location>
        <begin position="698"/>
        <end position="728"/>
    </location>
</feature>
<dbReference type="InterPro" id="IPR050250">
    <property type="entry name" value="Macrolide_Exporter_MacB"/>
</dbReference>
<organism evidence="10">
    <name type="scientific">uncultured Thermomicrobiales bacterium</name>
    <dbReference type="NCBI Taxonomy" id="1645740"/>
    <lineage>
        <taxon>Bacteria</taxon>
        <taxon>Pseudomonadati</taxon>
        <taxon>Thermomicrobiota</taxon>
        <taxon>Thermomicrobia</taxon>
        <taxon>Thermomicrobiales</taxon>
        <taxon>environmental samples</taxon>
    </lineage>
</organism>
<accession>A0A6J4VXT4</accession>
<protein>
    <recommendedName>
        <fullName evidence="11">ABC transporter, fused permease protein</fullName>
    </recommendedName>
</protein>
<evidence type="ECO:0008006" key="11">
    <source>
        <dbReference type="Google" id="ProtNLM"/>
    </source>
</evidence>
<feature type="domain" description="ABC3 transporter permease C-terminal" evidence="8">
    <location>
        <begin position="658"/>
        <end position="773"/>
    </location>
</feature>
<dbReference type="InterPro" id="IPR003838">
    <property type="entry name" value="ABC3_permease_C"/>
</dbReference>
<evidence type="ECO:0000259" key="8">
    <source>
        <dbReference type="Pfam" id="PF02687"/>
    </source>
</evidence>
<comment type="similarity">
    <text evidence="6">Belongs to the ABC-4 integral membrane protein family.</text>
</comment>
<gene>
    <name evidence="10" type="ORF">AVDCRST_MAG18-4485</name>
</gene>
<dbReference type="GO" id="GO:0022857">
    <property type="term" value="F:transmembrane transporter activity"/>
    <property type="evidence" value="ECO:0007669"/>
    <property type="project" value="TreeGrafter"/>
</dbReference>
<evidence type="ECO:0000259" key="9">
    <source>
        <dbReference type="Pfam" id="PF12704"/>
    </source>
</evidence>
<evidence type="ECO:0000256" key="4">
    <source>
        <dbReference type="ARBA" id="ARBA00022989"/>
    </source>
</evidence>
<reference evidence="10" key="1">
    <citation type="submission" date="2020-02" db="EMBL/GenBank/DDBJ databases">
        <authorList>
            <person name="Meier V. D."/>
        </authorList>
    </citation>
    <scope>NUCLEOTIDE SEQUENCE</scope>
    <source>
        <strain evidence="10">AVDCRST_MAG18</strain>
    </source>
</reference>
<evidence type="ECO:0000256" key="5">
    <source>
        <dbReference type="ARBA" id="ARBA00023136"/>
    </source>
</evidence>
<evidence type="ECO:0000256" key="6">
    <source>
        <dbReference type="ARBA" id="ARBA00038076"/>
    </source>
</evidence>
<dbReference type="InterPro" id="IPR025857">
    <property type="entry name" value="MacB_PCD"/>
</dbReference>
<name>A0A6J4VXT4_9BACT</name>
<feature type="transmembrane region" description="Helical" evidence="7">
    <location>
        <begin position="254"/>
        <end position="280"/>
    </location>
</feature>
<feature type="transmembrane region" description="Helical" evidence="7">
    <location>
        <begin position="748"/>
        <end position="771"/>
    </location>
</feature>
<dbReference type="Pfam" id="PF02687">
    <property type="entry name" value="FtsX"/>
    <property type="match status" value="2"/>
</dbReference>
<feature type="transmembrane region" description="Helical" evidence="7">
    <location>
        <begin position="20"/>
        <end position="40"/>
    </location>
</feature>
<evidence type="ECO:0000313" key="10">
    <source>
        <dbReference type="EMBL" id="CAA9588905.1"/>
    </source>
</evidence>
<feature type="domain" description="MacB-like periplasmic core" evidence="9">
    <location>
        <begin position="19"/>
        <end position="171"/>
    </location>
</feature>
<evidence type="ECO:0000256" key="2">
    <source>
        <dbReference type="ARBA" id="ARBA00022475"/>
    </source>
</evidence>
<keyword evidence="4 7" id="KW-1133">Transmembrane helix</keyword>
<dbReference type="PANTHER" id="PTHR30572">
    <property type="entry name" value="MEMBRANE COMPONENT OF TRANSPORTER-RELATED"/>
    <property type="match status" value="1"/>
</dbReference>
<keyword evidence="2" id="KW-1003">Cell membrane</keyword>
<feature type="domain" description="MacB-like periplasmic core" evidence="9">
    <location>
        <begin position="426"/>
        <end position="621"/>
    </location>
</feature>